<proteinExistence type="predicted"/>
<reference evidence="1 2" key="1">
    <citation type="submission" date="2019-02" db="EMBL/GenBank/DDBJ databases">
        <title>Sequencing the genomes of 1000 actinobacteria strains.</title>
        <authorList>
            <person name="Klenk H.-P."/>
        </authorList>
    </citation>
    <scope>NUCLEOTIDE SEQUENCE [LARGE SCALE GENOMIC DNA]</scope>
    <source>
        <strain evidence="1 2">DSM 17364</strain>
    </source>
</reference>
<dbReference type="RefSeq" id="WP_130451295.1">
    <property type="nucleotide sequence ID" value="NZ_SHLA01000001.1"/>
</dbReference>
<comment type="caution">
    <text evidence="1">The sequence shown here is derived from an EMBL/GenBank/DDBJ whole genome shotgun (WGS) entry which is preliminary data.</text>
</comment>
<protein>
    <recommendedName>
        <fullName evidence="3">Metallopeptidase</fullName>
    </recommendedName>
</protein>
<dbReference type="PIRSF" id="PIRSF032285">
    <property type="entry name" value="UCP032285"/>
    <property type="match status" value="1"/>
</dbReference>
<sequence>MNFPSFDWFSQHCLEPRGQQFAVLPEEQNSDYESGIVDINGEHWRIRTARITPTKAGAFVAVWRRNADGETEPFPADEAVSGLMVFVVDGHRRGCFRFTSERLAELGITRGNRSPGKRGFRLYPSWCEDLNPTAARAQAAQASSFSVLNANGAA</sequence>
<dbReference type="OrthoDB" id="4954833at2"/>
<dbReference type="InterPro" id="IPR038231">
    <property type="entry name" value="MepB-like_sf"/>
</dbReference>
<evidence type="ECO:0000313" key="2">
    <source>
        <dbReference type="Proteomes" id="UP000292685"/>
    </source>
</evidence>
<dbReference type="EMBL" id="SHLA01000001">
    <property type="protein sequence ID" value="RZU62765.1"/>
    <property type="molecule type" value="Genomic_DNA"/>
</dbReference>
<name>A0A4Q8AG90_9MICC</name>
<dbReference type="InterPro" id="IPR011235">
    <property type="entry name" value="MepB-like"/>
</dbReference>
<evidence type="ECO:0008006" key="3">
    <source>
        <dbReference type="Google" id="ProtNLM"/>
    </source>
</evidence>
<dbReference type="Pfam" id="PF08877">
    <property type="entry name" value="MepB-like"/>
    <property type="match status" value="1"/>
</dbReference>
<dbReference type="Gene3D" id="3.40.1350.140">
    <property type="entry name" value="MepB-like"/>
    <property type="match status" value="1"/>
</dbReference>
<gene>
    <name evidence="1" type="ORF">EV380_2367</name>
</gene>
<dbReference type="AlphaFoldDB" id="A0A4Q8AG90"/>
<organism evidence="1 2">
    <name type="scientific">Zhihengliuella halotolerans</name>
    <dbReference type="NCBI Taxonomy" id="370736"/>
    <lineage>
        <taxon>Bacteria</taxon>
        <taxon>Bacillati</taxon>
        <taxon>Actinomycetota</taxon>
        <taxon>Actinomycetes</taxon>
        <taxon>Micrococcales</taxon>
        <taxon>Micrococcaceae</taxon>
        <taxon>Zhihengliuella</taxon>
    </lineage>
</organism>
<dbReference type="Proteomes" id="UP000292685">
    <property type="component" value="Unassembled WGS sequence"/>
</dbReference>
<keyword evidence="2" id="KW-1185">Reference proteome</keyword>
<accession>A0A4Q8AG90</accession>
<evidence type="ECO:0000313" key="1">
    <source>
        <dbReference type="EMBL" id="RZU62765.1"/>
    </source>
</evidence>